<proteinExistence type="predicted"/>
<reference evidence="1 2" key="1">
    <citation type="journal article" date="2011" name="BMC Genomics">
        <title>Genome sequencing reveals diversification of virulence factor content and possible host adaptation in distinct subpopulations of Salmonella enterica.</title>
        <authorList>
            <person name="den Bakker H.C."/>
            <person name="Moreno Switt A.I."/>
            <person name="Govoni G."/>
            <person name="Cummings C.A."/>
            <person name="Ranieri M.L."/>
            <person name="Degoricija L."/>
            <person name="Hoelzer K."/>
            <person name="Rodriguez-Rivera L.D."/>
            <person name="Brown S."/>
            <person name="Bolchacova E."/>
            <person name="Furtado M.R."/>
            <person name="Wiedmann M."/>
        </authorList>
    </citation>
    <scope>NUCLEOTIDE SEQUENCE [LARGE SCALE GENOMIC DNA]</scope>
    <source>
        <strain evidence="1 2">R8-3404</strain>
    </source>
</reference>
<protein>
    <submittedName>
        <fullName evidence="1">Uncharacterized protein</fullName>
    </submittedName>
</protein>
<name>A0A6C8H4I0_SALET</name>
<comment type="caution">
    <text evidence="1">The sequence shown here is derived from an EMBL/GenBank/DDBJ whole genome shotgun (WGS) entry which is preliminary data.</text>
</comment>
<organism evidence="1 2">
    <name type="scientific">Salmonella enterica subsp. enterica serovar Uganda str. R8-3404</name>
    <dbReference type="NCBI Taxonomy" id="913083"/>
    <lineage>
        <taxon>Bacteria</taxon>
        <taxon>Pseudomonadati</taxon>
        <taxon>Pseudomonadota</taxon>
        <taxon>Gammaproteobacteria</taxon>
        <taxon>Enterobacterales</taxon>
        <taxon>Enterobacteriaceae</taxon>
        <taxon>Salmonella</taxon>
    </lineage>
</organism>
<dbReference type="Proteomes" id="UP000003915">
    <property type="component" value="Unassembled WGS sequence"/>
</dbReference>
<evidence type="ECO:0000313" key="1">
    <source>
        <dbReference type="EMBL" id="EHC91988.1"/>
    </source>
</evidence>
<sequence>MAGAPDPTGLDGLDGRFFTGAQAISCRRNNTGVSLPPEKFIRLLVFL</sequence>
<accession>A0A6C8H4I0</accession>
<dbReference type="EMBL" id="AFCV01000627">
    <property type="protein sequence ID" value="EHC91988.1"/>
    <property type="molecule type" value="Genomic_DNA"/>
</dbReference>
<evidence type="ECO:0000313" key="2">
    <source>
        <dbReference type="Proteomes" id="UP000003915"/>
    </source>
</evidence>
<gene>
    <name evidence="1" type="ORF">LTSEUGA_2374</name>
</gene>
<dbReference type="AlphaFoldDB" id="A0A6C8H4I0"/>